<sequence length="230" mass="24171">MATPSSQLDTKDPALKRVLYSSLAAGTISGTFGSAYGLLKGPSATAVGAPMAITTAGYALAFFSTRDLLLMPLRSSYSVPTSTSPHFEDVDLSAGAGLLAGSVFNGVARGPKRIVSGGLTTGLLCGLTQVIVNEAYLARLRYLSGKNGGNAMPTSASMSLRDPPPASSISAQPSKRSKLASFYPIRRVSDDEYADKLREKLSKTNAQLADLDSQIAQEEVRLRHLSARQA</sequence>
<protein>
    <submittedName>
        <fullName evidence="4">Uncharacterized protein</fullName>
    </submittedName>
</protein>
<dbReference type="PANTHER" id="PTHR41390">
    <property type="entry name" value="CHROMOSOME 7, WHOLE GENOME SHOTGUN SEQUENCE"/>
    <property type="match status" value="1"/>
</dbReference>
<reference evidence="4 5" key="2">
    <citation type="journal article" date="2012" name="Open Biol.">
        <title>Characteristics of nucleosomes and linker DNA regions on the genome of the basidiomycete Mixia osmundae revealed by mono- and dinucleosome mapping.</title>
        <authorList>
            <person name="Nishida H."/>
            <person name="Kondo S."/>
            <person name="Matsumoto T."/>
            <person name="Suzuki Y."/>
            <person name="Yoshikawa H."/>
            <person name="Taylor T.D."/>
            <person name="Sugiyama J."/>
        </authorList>
    </citation>
    <scope>NUCLEOTIDE SEQUENCE [LARGE SCALE GENOMIC DNA]</scope>
    <source>
        <strain evidence="5">CBS 9802 / IAM 14324 / JCM 22182 / KY 12970</strain>
    </source>
</reference>
<proteinExistence type="predicted"/>
<dbReference type="EMBL" id="BABT02000074">
    <property type="protein sequence ID" value="GAA96054.1"/>
    <property type="molecule type" value="Genomic_DNA"/>
</dbReference>
<feature type="region of interest" description="Disordered" evidence="2">
    <location>
        <begin position="153"/>
        <end position="175"/>
    </location>
</feature>
<dbReference type="Proteomes" id="UP000009131">
    <property type="component" value="Unassembled WGS sequence"/>
</dbReference>
<dbReference type="InParanoid" id="G7DZP4"/>
<keyword evidence="3" id="KW-0812">Transmembrane</keyword>
<feature type="coiled-coil region" evidence="1">
    <location>
        <begin position="194"/>
        <end position="228"/>
    </location>
</feature>
<evidence type="ECO:0000256" key="3">
    <source>
        <dbReference type="SAM" id="Phobius"/>
    </source>
</evidence>
<dbReference type="eggNOG" id="ENOG502R2B1">
    <property type="taxonomic scope" value="Eukaryota"/>
</dbReference>
<keyword evidence="1" id="KW-0175">Coiled coil</keyword>
<dbReference type="PANTHER" id="PTHR41390:SF1">
    <property type="entry name" value="NADH-UBIQUINONE OXIDOREDUCTASE 213 KDA SUBUNIT"/>
    <property type="match status" value="1"/>
</dbReference>
<dbReference type="OMA" id="SEDHRVI"/>
<keyword evidence="3" id="KW-1133">Transmembrane helix</keyword>
<keyword evidence="3" id="KW-0472">Membrane</keyword>
<evidence type="ECO:0000256" key="1">
    <source>
        <dbReference type="SAM" id="Coils"/>
    </source>
</evidence>
<dbReference type="RefSeq" id="XP_014567724.1">
    <property type="nucleotide sequence ID" value="XM_014712238.1"/>
</dbReference>
<dbReference type="HOGENOM" id="CLU_1205045_0_0_1"/>
<feature type="transmembrane region" description="Helical" evidence="3">
    <location>
        <begin position="45"/>
        <end position="64"/>
    </location>
</feature>
<dbReference type="STRING" id="764103.G7DZP4"/>
<feature type="transmembrane region" description="Helical" evidence="3">
    <location>
        <begin position="18"/>
        <end position="39"/>
    </location>
</feature>
<gene>
    <name evidence="4" type="primary">Mo02715</name>
    <name evidence="4" type="ORF">E5Q_02715</name>
</gene>
<dbReference type="OrthoDB" id="5565730at2759"/>
<organism evidence="4 5">
    <name type="scientific">Mixia osmundae (strain CBS 9802 / IAM 14324 / JCM 22182 / KY 12970)</name>
    <dbReference type="NCBI Taxonomy" id="764103"/>
    <lineage>
        <taxon>Eukaryota</taxon>
        <taxon>Fungi</taxon>
        <taxon>Dikarya</taxon>
        <taxon>Basidiomycota</taxon>
        <taxon>Pucciniomycotina</taxon>
        <taxon>Mixiomycetes</taxon>
        <taxon>Mixiales</taxon>
        <taxon>Mixiaceae</taxon>
        <taxon>Mixia</taxon>
    </lineage>
</organism>
<evidence type="ECO:0000256" key="2">
    <source>
        <dbReference type="SAM" id="MobiDB-lite"/>
    </source>
</evidence>
<keyword evidence="5" id="KW-1185">Reference proteome</keyword>
<evidence type="ECO:0000313" key="5">
    <source>
        <dbReference type="Proteomes" id="UP000009131"/>
    </source>
</evidence>
<dbReference type="AlphaFoldDB" id="G7DZP4"/>
<reference evidence="4 5" key="1">
    <citation type="journal article" date="2011" name="J. Gen. Appl. Microbiol.">
        <title>Draft genome sequencing of the enigmatic basidiomycete Mixia osmundae.</title>
        <authorList>
            <person name="Nishida H."/>
            <person name="Nagatsuka Y."/>
            <person name="Sugiyama J."/>
        </authorList>
    </citation>
    <scope>NUCLEOTIDE SEQUENCE [LARGE SCALE GENOMIC DNA]</scope>
    <source>
        <strain evidence="5">CBS 9802 / IAM 14324 / JCM 22182 / KY 12970</strain>
    </source>
</reference>
<accession>G7DZP4</accession>
<comment type="caution">
    <text evidence="4">The sequence shown here is derived from an EMBL/GenBank/DDBJ whole genome shotgun (WGS) entry which is preliminary data.</text>
</comment>
<evidence type="ECO:0000313" key="4">
    <source>
        <dbReference type="EMBL" id="GAA96054.1"/>
    </source>
</evidence>
<name>G7DZP4_MIXOS</name>